<dbReference type="InterPro" id="IPR005811">
    <property type="entry name" value="SUCC_ACL_C"/>
</dbReference>
<sequence>MKLLEYEAKDIFREYNIPVAKGYTVTKAGEIDGREKEFGDEIVLKAQIDVGGRGKAGGIIITKTGDAMQEASKLFTKEIKGIPVEKILIEEKLPILKEYYVSITIDRSKKIPVILFSSDGGVEIEETARTNPDAIQTVRITPILHEIPSFMMRRLLKDAPKELAPVINSLYRVFCEKDALLAEINPLVVTEKGIYAADAKLVIDDNALYRQGIKVNRDLTDRERRAEEFGFSYVELEGSIGVIGNGAGLTMSTLDLIEYYGGKAANFLDVGGGAARDRVCNAVQLVSEMPGVKVIVVNLLGGITRCDEVAAGIIDAGVPQKVVVRLAGTNEHAGREMLKEKGYDMPDTMEDAVKTAVEVAEE</sequence>
<keyword evidence="3 5" id="KW-0547">Nucleotide-binding</keyword>
<evidence type="ECO:0000256" key="1">
    <source>
        <dbReference type="ARBA" id="ARBA00022598"/>
    </source>
</evidence>
<dbReference type="InterPro" id="IPR011761">
    <property type="entry name" value="ATP-grasp"/>
</dbReference>
<dbReference type="GO" id="GO:0046872">
    <property type="term" value="F:metal ion binding"/>
    <property type="evidence" value="ECO:0007669"/>
    <property type="project" value="UniProtKB-KW"/>
</dbReference>
<organism evidence="7 8">
    <name type="scientific">Methanoplanus endosymbiosus</name>
    <dbReference type="NCBI Taxonomy" id="33865"/>
    <lineage>
        <taxon>Archaea</taxon>
        <taxon>Methanobacteriati</taxon>
        <taxon>Methanobacteriota</taxon>
        <taxon>Stenosarchaea group</taxon>
        <taxon>Methanomicrobia</taxon>
        <taxon>Methanomicrobiales</taxon>
        <taxon>Methanomicrobiaceae</taxon>
        <taxon>Methanoplanus</taxon>
    </lineage>
</organism>
<dbReference type="InterPro" id="IPR016102">
    <property type="entry name" value="Succinyl-CoA_synth-like"/>
</dbReference>
<keyword evidence="2" id="KW-0479">Metal-binding</keyword>
<keyword evidence="5" id="KW-0067">ATP-binding</keyword>
<proteinExistence type="predicted"/>
<evidence type="ECO:0000259" key="6">
    <source>
        <dbReference type="PROSITE" id="PS50975"/>
    </source>
</evidence>
<dbReference type="SUPFAM" id="SSF52210">
    <property type="entry name" value="Succinyl-CoA synthetase domains"/>
    <property type="match status" value="1"/>
</dbReference>
<dbReference type="Gene3D" id="3.40.50.261">
    <property type="entry name" value="Succinyl-CoA synthetase domains"/>
    <property type="match status" value="1"/>
</dbReference>
<dbReference type="Gene3D" id="3.30.1490.20">
    <property type="entry name" value="ATP-grasp fold, A domain"/>
    <property type="match status" value="1"/>
</dbReference>
<dbReference type="GO" id="GO:0004775">
    <property type="term" value="F:succinate-CoA ligase (ADP-forming) activity"/>
    <property type="evidence" value="ECO:0007669"/>
    <property type="project" value="UniProtKB-EC"/>
</dbReference>
<evidence type="ECO:0000313" key="7">
    <source>
        <dbReference type="EMBL" id="UUX91772.1"/>
    </source>
</evidence>
<dbReference type="GO" id="GO:0006104">
    <property type="term" value="P:succinyl-CoA metabolic process"/>
    <property type="evidence" value="ECO:0007669"/>
    <property type="project" value="TreeGrafter"/>
</dbReference>
<dbReference type="EC" id="6.2.1.5" evidence="7"/>
<dbReference type="PROSITE" id="PS50975">
    <property type="entry name" value="ATP_GRASP"/>
    <property type="match status" value="1"/>
</dbReference>
<evidence type="ECO:0000256" key="4">
    <source>
        <dbReference type="ARBA" id="ARBA00022842"/>
    </source>
</evidence>
<dbReference type="PROSITE" id="PS01217">
    <property type="entry name" value="SUCCINYL_COA_LIG_3"/>
    <property type="match status" value="1"/>
</dbReference>
<dbReference type="GO" id="GO:0005524">
    <property type="term" value="F:ATP binding"/>
    <property type="evidence" value="ECO:0007669"/>
    <property type="project" value="UniProtKB-UniRule"/>
</dbReference>
<evidence type="ECO:0000313" key="8">
    <source>
        <dbReference type="Proteomes" id="UP001060368"/>
    </source>
</evidence>
<gene>
    <name evidence="7" type="primary">sucC</name>
    <name evidence="7" type="ORF">L6E24_10415</name>
</gene>
<dbReference type="Pfam" id="PF00549">
    <property type="entry name" value="Ligase_CoA"/>
    <property type="match status" value="1"/>
</dbReference>
<dbReference type="Pfam" id="PF08442">
    <property type="entry name" value="ATP-grasp_2"/>
    <property type="match status" value="1"/>
</dbReference>
<dbReference type="InterPro" id="IPR005809">
    <property type="entry name" value="Succ_CoA_ligase-like_bsu"/>
</dbReference>
<dbReference type="Proteomes" id="UP001060368">
    <property type="component" value="Chromosome"/>
</dbReference>
<protein>
    <submittedName>
        <fullName evidence="7">ADP-forming succinate--CoA ligase subunit beta</fullName>
        <ecNumber evidence="7">6.2.1.5</ecNumber>
    </submittedName>
</protein>
<dbReference type="PANTHER" id="PTHR11815:SF10">
    <property type="entry name" value="SUCCINATE--COA LIGASE [GDP-FORMING] SUBUNIT BETA, MITOCHONDRIAL"/>
    <property type="match status" value="1"/>
</dbReference>
<dbReference type="RefSeq" id="WP_257741923.1">
    <property type="nucleotide sequence ID" value="NZ_CP096115.1"/>
</dbReference>
<dbReference type="InterPro" id="IPR013650">
    <property type="entry name" value="ATP-grasp_succ-CoA_synth-type"/>
</dbReference>
<dbReference type="InterPro" id="IPR017866">
    <property type="entry name" value="Succ-CoA_synthase_bsu_CS"/>
</dbReference>
<dbReference type="InterPro" id="IPR013815">
    <property type="entry name" value="ATP_grasp_subdomain_1"/>
</dbReference>
<keyword evidence="8" id="KW-1185">Reference proteome</keyword>
<evidence type="ECO:0000256" key="5">
    <source>
        <dbReference type="PROSITE-ProRule" id="PRU00409"/>
    </source>
</evidence>
<dbReference type="GO" id="GO:0006099">
    <property type="term" value="P:tricarboxylic acid cycle"/>
    <property type="evidence" value="ECO:0007669"/>
    <property type="project" value="InterPro"/>
</dbReference>
<accession>A0A9E7PLY5</accession>
<dbReference type="KEGG" id="mend:L6E24_10415"/>
<dbReference type="GO" id="GO:0042709">
    <property type="term" value="C:succinate-CoA ligase complex"/>
    <property type="evidence" value="ECO:0007669"/>
    <property type="project" value="TreeGrafter"/>
</dbReference>
<feature type="domain" description="ATP-grasp" evidence="6">
    <location>
        <begin position="9"/>
        <end position="214"/>
    </location>
</feature>
<dbReference type="NCBIfam" id="NF001913">
    <property type="entry name" value="PRK00696.1"/>
    <property type="match status" value="1"/>
</dbReference>
<dbReference type="AlphaFoldDB" id="A0A9E7PLY5"/>
<dbReference type="SUPFAM" id="SSF56059">
    <property type="entry name" value="Glutathione synthetase ATP-binding domain-like"/>
    <property type="match status" value="1"/>
</dbReference>
<dbReference type="PIRSF" id="PIRSF001554">
    <property type="entry name" value="SucCS_beta"/>
    <property type="match status" value="1"/>
</dbReference>
<dbReference type="PANTHER" id="PTHR11815">
    <property type="entry name" value="SUCCINYL-COA SYNTHETASE BETA CHAIN"/>
    <property type="match status" value="1"/>
</dbReference>
<evidence type="ECO:0000256" key="2">
    <source>
        <dbReference type="ARBA" id="ARBA00022723"/>
    </source>
</evidence>
<dbReference type="GeneID" id="74308118"/>
<dbReference type="Gene3D" id="3.30.470.20">
    <property type="entry name" value="ATP-grasp fold, B domain"/>
    <property type="match status" value="1"/>
</dbReference>
<keyword evidence="4" id="KW-0460">Magnesium</keyword>
<dbReference type="EMBL" id="CP096115">
    <property type="protein sequence ID" value="UUX91772.1"/>
    <property type="molecule type" value="Genomic_DNA"/>
</dbReference>
<reference evidence="7" key="1">
    <citation type="submission" date="2022-04" db="EMBL/GenBank/DDBJ databases">
        <title>Complete genome of Methanoplanus endosymbiosus DSM 3599.</title>
        <authorList>
            <person name="Chen S.-C."/>
            <person name="You Y.-T."/>
            <person name="Zhou Y.-Z."/>
            <person name="Lai M.-C."/>
        </authorList>
    </citation>
    <scope>NUCLEOTIDE SEQUENCE</scope>
    <source>
        <strain evidence="7">DSM 3599</strain>
    </source>
</reference>
<keyword evidence="1 7" id="KW-0436">Ligase</keyword>
<dbReference type="NCBIfam" id="TIGR01016">
    <property type="entry name" value="sucCoAbeta"/>
    <property type="match status" value="1"/>
</dbReference>
<evidence type="ECO:0000256" key="3">
    <source>
        <dbReference type="ARBA" id="ARBA00022741"/>
    </source>
</evidence>
<name>A0A9E7PLY5_9EURY</name>